<comment type="caution">
    <text evidence="11">The sequence shown here is derived from an EMBL/GenBank/DDBJ whole genome shotgun (WGS) entry which is preliminary data.</text>
</comment>
<proteinExistence type="inferred from homology"/>
<accession>A0A2P8R0L9</accession>
<evidence type="ECO:0000313" key="11">
    <source>
        <dbReference type="EMBL" id="PSM52044.1"/>
    </source>
</evidence>
<organism evidence="11 12">
    <name type="scientific">Campylobacter blaseri</name>
    <dbReference type="NCBI Taxonomy" id="2042961"/>
    <lineage>
        <taxon>Bacteria</taxon>
        <taxon>Pseudomonadati</taxon>
        <taxon>Campylobacterota</taxon>
        <taxon>Epsilonproteobacteria</taxon>
        <taxon>Campylobacterales</taxon>
        <taxon>Campylobacteraceae</taxon>
        <taxon>Campylobacter</taxon>
    </lineage>
</organism>
<keyword evidence="5 9" id="KW-0653">Protein transport</keyword>
<dbReference type="PANTHER" id="PTHR42982:SF1">
    <property type="entry name" value="SEC-INDEPENDENT PROTEIN TRANSLOCASE PROTEIN TATA"/>
    <property type="match status" value="1"/>
</dbReference>
<comment type="function">
    <text evidence="9">Part of the twin-arginine translocation (Tat) system that transports large folded proteins containing a characteristic twin-arginine motif in their signal peptide across membranes. TatA could form the protein-conducting channel of the Tat system.</text>
</comment>
<dbReference type="NCBIfam" id="TIGR01411">
    <property type="entry name" value="tatAE"/>
    <property type="match status" value="1"/>
</dbReference>
<comment type="similarity">
    <text evidence="9">Belongs to the TatA/E family.</text>
</comment>
<dbReference type="GO" id="GO:0033281">
    <property type="term" value="C:TAT protein transport complex"/>
    <property type="evidence" value="ECO:0007669"/>
    <property type="project" value="UniProtKB-UniRule"/>
</dbReference>
<dbReference type="GO" id="GO:0008320">
    <property type="term" value="F:protein transmembrane transporter activity"/>
    <property type="evidence" value="ECO:0007669"/>
    <property type="project" value="UniProtKB-UniRule"/>
</dbReference>
<dbReference type="EMBL" id="PDHH01000004">
    <property type="protein sequence ID" value="PSM52044.1"/>
    <property type="molecule type" value="Genomic_DNA"/>
</dbReference>
<keyword evidence="3 9" id="KW-1003">Cell membrane</keyword>
<evidence type="ECO:0000256" key="4">
    <source>
        <dbReference type="ARBA" id="ARBA00022692"/>
    </source>
</evidence>
<keyword evidence="12" id="KW-1185">Reference proteome</keyword>
<evidence type="ECO:0000256" key="7">
    <source>
        <dbReference type="ARBA" id="ARBA00023010"/>
    </source>
</evidence>
<dbReference type="InterPro" id="IPR003369">
    <property type="entry name" value="TatA/B/E"/>
</dbReference>
<evidence type="ECO:0000256" key="9">
    <source>
        <dbReference type="HAMAP-Rule" id="MF_00236"/>
    </source>
</evidence>
<evidence type="ECO:0000256" key="10">
    <source>
        <dbReference type="SAM" id="MobiDB-lite"/>
    </source>
</evidence>
<evidence type="ECO:0000256" key="5">
    <source>
        <dbReference type="ARBA" id="ARBA00022927"/>
    </source>
</evidence>
<feature type="region of interest" description="Disordered" evidence="10">
    <location>
        <begin position="55"/>
        <end position="75"/>
    </location>
</feature>
<reference evidence="12" key="1">
    <citation type="submission" date="2017-10" db="EMBL/GenBank/DDBJ databases">
        <title>Campylobacter species from seals.</title>
        <authorList>
            <person name="Gilbert M.J."/>
            <person name="Zomer A.L."/>
            <person name="Timmerman A.J."/>
            <person name="Duim B."/>
            <person name="Wagenaar J.A."/>
        </authorList>
    </citation>
    <scope>NUCLEOTIDE SEQUENCE [LARGE SCALE GENOMIC DNA]</scope>
    <source>
        <strain evidence="12">17S00004-5</strain>
    </source>
</reference>
<comment type="subcellular location">
    <subcellularLocation>
        <location evidence="1 9">Cell membrane</location>
        <topology evidence="1 9">Single-pass membrane protein</topology>
    </subcellularLocation>
</comment>
<keyword evidence="4 9" id="KW-0812">Transmembrane</keyword>
<evidence type="ECO:0000256" key="2">
    <source>
        <dbReference type="ARBA" id="ARBA00022448"/>
    </source>
</evidence>
<dbReference type="Pfam" id="PF02416">
    <property type="entry name" value="TatA_B_E"/>
    <property type="match status" value="1"/>
</dbReference>
<keyword evidence="6 9" id="KW-1133">Transmembrane helix</keyword>
<keyword evidence="7 9" id="KW-0811">Translocation</keyword>
<evidence type="ECO:0000256" key="3">
    <source>
        <dbReference type="ARBA" id="ARBA00022475"/>
    </source>
</evidence>
<comment type="subunit">
    <text evidence="9">Forms a complex with TatC.</text>
</comment>
<dbReference type="GO" id="GO:0043953">
    <property type="term" value="P:protein transport by the Tat complex"/>
    <property type="evidence" value="ECO:0007669"/>
    <property type="project" value="UniProtKB-UniRule"/>
</dbReference>
<sequence length="75" mass="8177">MGPSAQQMLIVLLIVVLLFGAKKIPELAKGVGKGIKSFKKEMESDDEIVEAKKVEDVKEGEKKAETKTSETTKEA</sequence>
<dbReference type="Gene3D" id="1.20.5.3310">
    <property type="match status" value="1"/>
</dbReference>
<dbReference type="InterPro" id="IPR006312">
    <property type="entry name" value="TatA/E"/>
</dbReference>
<dbReference type="AlphaFoldDB" id="A0A2P8R0L9"/>
<protein>
    <recommendedName>
        <fullName evidence="9">Sec-independent protein translocase protein TatA</fullName>
    </recommendedName>
</protein>
<dbReference type="RefSeq" id="WP_106871564.1">
    <property type="nucleotide sequence ID" value="NZ_CP053841.1"/>
</dbReference>
<keyword evidence="2 9" id="KW-0813">Transport</keyword>
<gene>
    <name evidence="9" type="primary">tatA</name>
    <name evidence="11" type="ORF">CQ405_05655</name>
</gene>
<keyword evidence="8 9" id="KW-0472">Membrane</keyword>
<evidence type="ECO:0000256" key="1">
    <source>
        <dbReference type="ARBA" id="ARBA00004162"/>
    </source>
</evidence>
<dbReference type="HAMAP" id="MF_00236">
    <property type="entry name" value="TatA_E"/>
    <property type="match status" value="1"/>
</dbReference>
<name>A0A2P8R0L9_9BACT</name>
<evidence type="ECO:0000256" key="6">
    <source>
        <dbReference type="ARBA" id="ARBA00022989"/>
    </source>
</evidence>
<evidence type="ECO:0000313" key="12">
    <source>
        <dbReference type="Proteomes" id="UP000240535"/>
    </source>
</evidence>
<dbReference type="PANTHER" id="PTHR42982">
    <property type="entry name" value="SEC-INDEPENDENT PROTEIN TRANSLOCASE PROTEIN TATA"/>
    <property type="match status" value="1"/>
</dbReference>
<evidence type="ECO:0000256" key="8">
    <source>
        <dbReference type="ARBA" id="ARBA00023136"/>
    </source>
</evidence>
<dbReference type="Proteomes" id="UP000240535">
    <property type="component" value="Unassembled WGS sequence"/>
</dbReference>